<dbReference type="InterPro" id="IPR018656">
    <property type="entry name" value="DUF2087"/>
</dbReference>
<keyword evidence="3" id="KW-1185">Reference proteome</keyword>
<accession>A0ABP5B621</accession>
<reference evidence="3" key="1">
    <citation type="journal article" date="2019" name="Int. J. Syst. Evol. Microbiol.">
        <title>The Global Catalogue of Microorganisms (GCM) 10K type strain sequencing project: providing services to taxonomists for standard genome sequencing and annotation.</title>
        <authorList>
            <consortium name="The Broad Institute Genomics Platform"/>
            <consortium name="The Broad Institute Genome Sequencing Center for Infectious Disease"/>
            <person name="Wu L."/>
            <person name="Ma J."/>
        </authorList>
    </citation>
    <scope>NUCLEOTIDE SEQUENCE [LARGE SCALE GENOMIC DNA]</scope>
    <source>
        <strain evidence="3">JCM 14900</strain>
    </source>
</reference>
<organism evidence="2 3">
    <name type="scientific">Microbacterium aoyamense</name>
    <dbReference type="NCBI Taxonomy" id="344166"/>
    <lineage>
        <taxon>Bacteria</taxon>
        <taxon>Bacillati</taxon>
        <taxon>Actinomycetota</taxon>
        <taxon>Actinomycetes</taxon>
        <taxon>Micrococcales</taxon>
        <taxon>Microbacteriaceae</taxon>
        <taxon>Microbacterium</taxon>
    </lineage>
</organism>
<feature type="domain" description="DUF2087" evidence="1">
    <location>
        <begin position="86"/>
        <end position="156"/>
    </location>
</feature>
<proteinExistence type="predicted"/>
<protein>
    <recommendedName>
        <fullName evidence="1">DUF2087 domain-containing protein</fullName>
    </recommendedName>
</protein>
<dbReference type="Pfam" id="PF09860">
    <property type="entry name" value="DUF2087"/>
    <property type="match status" value="1"/>
</dbReference>
<comment type="caution">
    <text evidence="2">The sequence shown here is derived from an EMBL/GenBank/DDBJ whole genome shotgun (WGS) entry which is preliminary data.</text>
</comment>
<dbReference type="Proteomes" id="UP001501343">
    <property type="component" value="Unassembled WGS sequence"/>
</dbReference>
<name>A0ABP5B621_9MICO</name>
<evidence type="ECO:0000259" key="1">
    <source>
        <dbReference type="Pfam" id="PF09860"/>
    </source>
</evidence>
<dbReference type="RefSeq" id="WP_248147966.1">
    <property type="nucleotide sequence ID" value="NZ_BAAAOF010000005.1"/>
</dbReference>
<gene>
    <name evidence="2" type="ORF">GCM10009775_24200</name>
</gene>
<dbReference type="EMBL" id="BAAAOF010000005">
    <property type="protein sequence ID" value="GAA1931232.1"/>
    <property type="molecule type" value="Genomic_DNA"/>
</dbReference>
<evidence type="ECO:0000313" key="2">
    <source>
        <dbReference type="EMBL" id="GAA1931232.1"/>
    </source>
</evidence>
<sequence length="161" mass="18070">MSDRWRAVVAALVNPELRAALAELNAAELTDNRRERAFARLADIGLVAERADGERVFDEAFVRSILNENPAVKRTGPDRFLDRAGRIDRYPVQHGDRHELLAWVAERAFSADEVFTESEVNERLEPFAPGGDVAVLRRYLVDHELLERTPSGSEYALVSGV</sequence>
<evidence type="ECO:0000313" key="3">
    <source>
        <dbReference type="Proteomes" id="UP001501343"/>
    </source>
</evidence>